<name>A0A2Z5HKH9_9CAUD</name>
<proteinExistence type="predicted"/>
<sequence length="201" mass="21541">MKTFQDFLTEAVPPMSVHIKADKIGKSTEDVAGTFLHADVSGDKVTFETPDGRKIVLTNAKDVIAASGIKDGQFASTQMLDKFDGDTAVKYNKSGKTIDLLGIKAGFGNPSIVVDGNKQWKDMQEGGWYAFKGGRPGMARYKISAVMGPSAGMPSPGEEIEYELPSGGKEKGTVVKLNGASKLVEVKNDKGKKVQVCMYVK</sequence>
<evidence type="ECO:0000313" key="1">
    <source>
        <dbReference type="EMBL" id="AXC40799.1"/>
    </source>
</evidence>
<dbReference type="Proteomes" id="UP000252853">
    <property type="component" value="Segment"/>
</dbReference>
<protein>
    <submittedName>
        <fullName evidence="1">Uncharacterized protein</fullName>
    </submittedName>
</protein>
<evidence type="ECO:0000313" key="2">
    <source>
        <dbReference type="Proteomes" id="UP000252853"/>
    </source>
</evidence>
<accession>A0A2Z5HKH9</accession>
<dbReference type="EMBL" id="MH370370">
    <property type="protein sequence ID" value="AXC40799.1"/>
    <property type="molecule type" value="Genomic_DNA"/>
</dbReference>
<reference evidence="2" key="1">
    <citation type="submission" date="2018-05" db="EMBL/GenBank/DDBJ databases">
        <title>Host range determinants of Salmonella infecting bacteriophages.</title>
        <authorList>
            <person name="Gencay Y.E."/>
        </authorList>
    </citation>
    <scope>NUCLEOTIDE SEQUENCE [LARGE SCALE GENOMIC DNA]</scope>
</reference>
<organism evidence="1 2">
    <name type="scientific">Salmonella phage S117</name>
    <dbReference type="NCBI Taxonomy" id="2231346"/>
    <lineage>
        <taxon>Viruses</taxon>
        <taxon>Duplodnaviria</taxon>
        <taxon>Heunggongvirae</taxon>
        <taxon>Uroviricota</taxon>
        <taxon>Caudoviricetes</taxon>
        <taxon>Pantevenvirales</taxon>
        <taxon>Ackermannviridae</taxon>
        <taxon>Cvivirinae</taxon>
        <taxon>Kuttervirus</taxon>
        <taxon>Kuttervirus SFP10</taxon>
    </lineage>
</organism>